<evidence type="ECO:0000313" key="2">
    <source>
        <dbReference type="Proteomes" id="UP000252893"/>
    </source>
</evidence>
<sequence>MTAIIYQSTKFDYAREQYFAVAGGHTLLRLTIGSIGGQVGGAVKTATTSDFGAAPAYRDREVLINAMCLGVQNLGGRPDDVSIEIDGKSRRFGEITLPGSRELLIEALQYLAEEMEPHLGRPLEHAHDSGYGDLRELYDDLCHVEGEPVYLSDGVYLGSDGRLFE</sequence>
<dbReference type="Proteomes" id="UP000252893">
    <property type="component" value="Unassembled WGS sequence"/>
</dbReference>
<dbReference type="EMBL" id="QNRH01000004">
    <property type="protein sequence ID" value="RBO94701.1"/>
    <property type="molecule type" value="Genomic_DNA"/>
</dbReference>
<keyword evidence="2" id="KW-1185">Reference proteome</keyword>
<dbReference type="AlphaFoldDB" id="A0A366DX52"/>
<gene>
    <name evidence="1" type="ORF">DFR47_10459</name>
</gene>
<comment type="caution">
    <text evidence="1">The sequence shown here is derived from an EMBL/GenBank/DDBJ whole genome shotgun (WGS) entry which is preliminary data.</text>
</comment>
<protein>
    <submittedName>
        <fullName evidence="1">Uncharacterized protein</fullName>
    </submittedName>
</protein>
<organism evidence="1 2">
    <name type="scientific">Pseudochrobactrum asaccharolyticum</name>
    <dbReference type="NCBI Taxonomy" id="354351"/>
    <lineage>
        <taxon>Bacteria</taxon>
        <taxon>Pseudomonadati</taxon>
        <taxon>Pseudomonadota</taxon>
        <taxon>Alphaproteobacteria</taxon>
        <taxon>Hyphomicrobiales</taxon>
        <taxon>Brucellaceae</taxon>
        <taxon>Pseudochrobactrum</taxon>
    </lineage>
</organism>
<dbReference type="OrthoDB" id="7846879at2"/>
<accession>A0A366DX52</accession>
<proteinExistence type="predicted"/>
<reference evidence="1 2" key="1">
    <citation type="submission" date="2018-06" db="EMBL/GenBank/DDBJ databases">
        <title>Genomic Encyclopedia of Type Strains, Phase IV (KMG-IV): sequencing the most valuable type-strain genomes for metagenomic binning, comparative biology and taxonomic classification.</title>
        <authorList>
            <person name="Goeker M."/>
        </authorList>
    </citation>
    <scope>NUCLEOTIDE SEQUENCE [LARGE SCALE GENOMIC DNA]</scope>
    <source>
        <strain evidence="1 2">DSM 25619</strain>
    </source>
</reference>
<dbReference type="RefSeq" id="WP_147245540.1">
    <property type="nucleotide sequence ID" value="NZ_JBHEEG010000001.1"/>
</dbReference>
<evidence type="ECO:0000313" key="1">
    <source>
        <dbReference type="EMBL" id="RBO94701.1"/>
    </source>
</evidence>
<name>A0A366DX52_9HYPH</name>